<name>A0A164WQK4_9CRUS</name>
<evidence type="ECO:0000313" key="2">
    <source>
        <dbReference type="EMBL" id="KZS13479.1"/>
    </source>
</evidence>
<dbReference type="EMBL" id="LRGB01001150">
    <property type="protein sequence ID" value="KZS13479.1"/>
    <property type="molecule type" value="Genomic_DNA"/>
</dbReference>
<proteinExistence type="predicted"/>
<keyword evidence="3" id="KW-1185">Reference proteome</keyword>
<protein>
    <submittedName>
        <fullName evidence="2">Uncharacterized protein</fullName>
    </submittedName>
</protein>
<evidence type="ECO:0000256" key="1">
    <source>
        <dbReference type="SAM" id="MobiDB-lite"/>
    </source>
</evidence>
<organism evidence="2 3">
    <name type="scientific">Daphnia magna</name>
    <dbReference type="NCBI Taxonomy" id="35525"/>
    <lineage>
        <taxon>Eukaryota</taxon>
        <taxon>Metazoa</taxon>
        <taxon>Ecdysozoa</taxon>
        <taxon>Arthropoda</taxon>
        <taxon>Crustacea</taxon>
        <taxon>Branchiopoda</taxon>
        <taxon>Diplostraca</taxon>
        <taxon>Cladocera</taxon>
        <taxon>Anomopoda</taxon>
        <taxon>Daphniidae</taxon>
        <taxon>Daphnia</taxon>
    </lineage>
</organism>
<accession>A0A164WQK4</accession>
<reference evidence="2 3" key="1">
    <citation type="submission" date="2016-03" db="EMBL/GenBank/DDBJ databases">
        <title>EvidentialGene: Evidence-directed Construction of Genes on Genomes.</title>
        <authorList>
            <person name="Gilbert D.G."/>
            <person name="Choi J.-H."/>
            <person name="Mockaitis K."/>
            <person name="Colbourne J."/>
            <person name="Pfrender M."/>
        </authorList>
    </citation>
    <scope>NUCLEOTIDE SEQUENCE [LARGE SCALE GENOMIC DNA]</scope>
    <source>
        <strain evidence="2 3">Xinb3</strain>
        <tissue evidence="2">Complete organism</tissue>
    </source>
</reference>
<dbReference type="Proteomes" id="UP000076858">
    <property type="component" value="Unassembled WGS sequence"/>
</dbReference>
<feature type="region of interest" description="Disordered" evidence="1">
    <location>
        <begin position="1"/>
        <end position="88"/>
    </location>
</feature>
<dbReference type="AlphaFoldDB" id="A0A164WQK4"/>
<gene>
    <name evidence="2" type="ORF">APZ42_021383</name>
</gene>
<evidence type="ECO:0000313" key="3">
    <source>
        <dbReference type="Proteomes" id="UP000076858"/>
    </source>
</evidence>
<comment type="caution">
    <text evidence="2">The sequence shown here is derived from an EMBL/GenBank/DDBJ whole genome shotgun (WGS) entry which is preliminary data.</text>
</comment>
<dbReference type="OrthoDB" id="442731at2759"/>
<feature type="compositionally biased region" description="Polar residues" evidence="1">
    <location>
        <begin position="9"/>
        <end position="21"/>
    </location>
</feature>
<sequence>MADLIGRRQQPTTATLASSTVHCELQWRSEEEDSEEHTEDSASSSSDEREPLHIEAAQQQPSYLASSAGGEPFSNHIGGVTPNHPDDSKSGPFLSVTSCCFKNPCDLVNVFTGSMDCCV</sequence>